<dbReference type="GO" id="GO:0016787">
    <property type="term" value="F:hydrolase activity"/>
    <property type="evidence" value="ECO:0007669"/>
    <property type="project" value="UniProtKB-KW"/>
</dbReference>
<sequence>MVQGLISPRVELLELNEPTERATANQHNDPKHLAPKHAILGCSTKNTNTIRVKQVQTKNPRKQQKAASAVAPLILLLIGLVILLYPVLASQVNNHSQQVVVDEYRKLLQSVPKNDLNQAILEAQLYNQVLSSTPMLEPWPARVAEDNPGYQNYLSKLSVFPMMGTLEIPSIDVNLPIYHGTTDETLDKGIGHLFGTDLPVGGVGTHAVITGHTGLPYATMLDRLVDVQKGDTFSIYVAGEHLLYQVREIKVVSPEDVESLFPVPDKDLLTVVTCTPYGVNSHRLLVTGERIELPDGDSSKAPPASGLVWQPWMIGVIIAVVLAVAYAVLRVVKKNRKQEEADHE</sequence>
<feature type="transmembrane region" description="Helical" evidence="2">
    <location>
        <begin position="66"/>
        <end position="88"/>
    </location>
</feature>
<accession>A0ABU1T3F7</accession>
<keyword evidence="4" id="KW-1185">Reference proteome</keyword>
<keyword evidence="2" id="KW-1133">Transmembrane helix</keyword>
<dbReference type="EMBL" id="JAVDUJ010000001">
    <property type="protein sequence ID" value="MDR6939922.1"/>
    <property type="molecule type" value="Genomic_DNA"/>
</dbReference>
<evidence type="ECO:0000256" key="1">
    <source>
        <dbReference type="ARBA" id="ARBA00022801"/>
    </source>
</evidence>
<name>A0ABU1T3F7_9ACTO</name>
<dbReference type="NCBIfam" id="TIGR01076">
    <property type="entry name" value="sortase_fam"/>
    <property type="match status" value="1"/>
</dbReference>
<dbReference type="EC" id="3.4.22.70" evidence="3"/>
<gene>
    <name evidence="3" type="ORF">J2S36_001465</name>
</gene>
<evidence type="ECO:0000313" key="4">
    <source>
        <dbReference type="Proteomes" id="UP001266099"/>
    </source>
</evidence>
<evidence type="ECO:0000313" key="3">
    <source>
        <dbReference type="EMBL" id="MDR6939922.1"/>
    </source>
</evidence>
<dbReference type="InterPro" id="IPR005754">
    <property type="entry name" value="Sortase"/>
</dbReference>
<dbReference type="Gene3D" id="2.40.260.10">
    <property type="entry name" value="Sortase"/>
    <property type="match status" value="1"/>
</dbReference>
<reference evidence="3 4" key="1">
    <citation type="submission" date="2023-07" db="EMBL/GenBank/DDBJ databases">
        <title>Sequencing the genomes of 1000 actinobacteria strains.</title>
        <authorList>
            <person name="Klenk H.-P."/>
        </authorList>
    </citation>
    <scope>NUCLEOTIDE SEQUENCE [LARGE SCALE GENOMIC DNA]</scope>
    <source>
        <strain evidence="3 4">DSM 15539</strain>
    </source>
</reference>
<dbReference type="SUPFAM" id="SSF63817">
    <property type="entry name" value="Sortase"/>
    <property type="match status" value="1"/>
</dbReference>
<evidence type="ECO:0000256" key="2">
    <source>
        <dbReference type="SAM" id="Phobius"/>
    </source>
</evidence>
<dbReference type="NCBIfam" id="NF033745">
    <property type="entry name" value="class_C_sortase"/>
    <property type="match status" value="1"/>
</dbReference>
<dbReference type="Proteomes" id="UP001266099">
    <property type="component" value="Unassembled WGS sequence"/>
</dbReference>
<organism evidence="3 4">
    <name type="scientific">Arcanobacterium hippocoleae</name>
    <dbReference type="NCBI Taxonomy" id="149017"/>
    <lineage>
        <taxon>Bacteria</taxon>
        <taxon>Bacillati</taxon>
        <taxon>Actinomycetota</taxon>
        <taxon>Actinomycetes</taxon>
        <taxon>Actinomycetales</taxon>
        <taxon>Actinomycetaceae</taxon>
        <taxon>Arcanobacterium</taxon>
    </lineage>
</organism>
<keyword evidence="1 3" id="KW-0378">Hydrolase</keyword>
<dbReference type="InterPro" id="IPR023365">
    <property type="entry name" value="Sortase_dom-sf"/>
</dbReference>
<feature type="transmembrane region" description="Helical" evidence="2">
    <location>
        <begin position="309"/>
        <end position="329"/>
    </location>
</feature>
<dbReference type="Pfam" id="PF04203">
    <property type="entry name" value="Sortase"/>
    <property type="match status" value="1"/>
</dbReference>
<dbReference type="CDD" id="cd05827">
    <property type="entry name" value="Sortase_C"/>
    <property type="match status" value="1"/>
</dbReference>
<comment type="caution">
    <text evidence="3">The sequence shown here is derived from an EMBL/GenBank/DDBJ whole genome shotgun (WGS) entry which is preliminary data.</text>
</comment>
<keyword evidence="2" id="KW-0472">Membrane</keyword>
<dbReference type="InterPro" id="IPR042002">
    <property type="entry name" value="Sortase_C"/>
</dbReference>
<protein>
    <submittedName>
        <fullName evidence="3">Sortase A</fullName>
        <ecNumber evidence="3">3.4.22.70</ecNumber>
    </submittedName>
</protein>
<proteinExistence type="predicted"/>
<keyword evidence="2" id="KW-0812">Transmembrane</keyword>
<dbReference type="RefSeq" id="WP_309956985.1">
    <property type="nucleotide sequence ID" value="NZ_JAVDUJ010000001.1"/>
</dbReference>